<feature type="region of interest" description="Disordered" evidence="5">
    <location>
        <begin position="126"/>
        <end position="158"/>
    </location>
</feature>
<keyword evidence="4" id="KW-0472">Membrane</keyword>
<evidence type="ECO:0000256" key="5">
    <source>
        <dbReference type="SAM" id="MobiDB-lite"/>
    </source>
</evidence>
<keyword evidence="2" id="KW-0812">Transmembrane</keyword>
<dbReference type="AlphaFoldDB" id="A0A1I8FRU2"/>
<dbReference type="Proteomes" id="UP000095280">
    <property type="component" value="Unplaced"/>
</dbReference>
<dbReference type="PANTHER" id="PTHR22894:SF5">
    <property type="entry name" value="RING-TYPE DOMAIN-CONTAINING PROTEIN"/>
    <property type="match status" value="1"/>
</dbReference>
<feature type="domain" description="DUF1232" evidence="6">
    <location>
        <begin position="85"/>
        <end position="116"/>
    </location>
</feature>
<dbReference type="WBParaSite" id="maker-unitig_44108-snap-gene-0.1-mRNA-1">
    <property type="protein sequence ID" value="maker-unitig_44108-snap-gene-0.1-mRNA-1"/>
    <property type="gene ID" value="maker-unitig_44108-snap-gene-0.1"/>
</dbReference>
<evidence type="ECO:0000256" key="1">
    <source>
        <dbReference type="ARBA" id="ARBA00004127"/>
    </source>
</evidence>
<evidence type="ECO:0000313" key="8">
    <source>
        <dbReference type="WBParaSite" id="maker-unitig_44108-snap-gene-0.1-mRNA-1"/>
    </source>
</evidence>
<dbReference type="PANTHER" id="PTHR22894">
    <property type="entry name" value="RING-TYPE DOMAIN-CONTAINING PROTEIN"/>
    <property type="match status" value="1"/>
</dbReference>
<keyword evidence="3" id="KW-1133">Transmembrane helix</keyword>
<dbReference type="Pfam" id="PF06803">
    <property type="entry name" value="DUF1232"/>
    <property type="match status" value="1"/>
</dbReference>
<organism evidence="7 8">
    <name type="scientific">Macrostomum lignano</name>
    <dbReference type="NCBI Taxonomy" id="282301"/>
    <lineage>
        <taxon>Eukaryota</taxon>
        <taxon>Metazoa</taxon>
        <taxon>Spiralia</taxon>
        <taxon>Lophotrochozoa</taxon>
        <taxon>Platyhelminthes</taxon>
        <taxon>Rhabditophora</taxon>
        <taxon>Macrostomorpha</taxon>
        <taxon>Macrostomida</taxon>
        <taxon>Macrostomidae</taxon>
        <taxon>Macrostomum</taxon>
    </lineage>
</organism>
<evidence type="ECO:0000256" key="4">
    <source>
        <dbReference type="ARBA" id="ARBA00023136"/>
    </source>
</evidence>
<keyword evidence="7" id="KW-1185">Reference proteome</keyword>
<dbReference type="GO" id="GO:0061630">
    <property type="term" value="F:ubiquitin protein ligase activity"/>
    <property type="evidence" value="ECO:0007669"/>
    <property type="project" value="InterPro"/>
</dbReference>
<dbReference type="GO" id="GO:0012505">
    <property type="term" value="C:endomembrane system"/>
    <property type="evidence" value="ECO:0007669"/>
    <property type="project" value="UniProtKB-SubCell"/>
</dbReference>
<sequence>MCRQAVTILFPVFTADELGAANDHQNEEQFGQVIDRVNRFNRYNSGRGVPLSDLLRDFPTVLRHFLADLFSPDGFSFVYMARISVVMVMCLAYLISPLDILPEAVFGLLGILDDLRAVMRKRHFASPAEGPPSRLAKRGSESGSRQQQPEDVPDIPGAAPEERLIYQQMVDSFSVDHRPGGGRSSGGGGAAAGRMWIKA</sequence>
<evidence type="ECO:0000259" key="6">
    <source>
        <dbReference type="Pfam" id="PF06803"/>
    </source>
</evidence>
<reference evidence="8" key="1">
    <citation type="submission" date="2016-11" db="UniProtKB">
        <authorList>
            <consortium name="WormBaseParasite"/>
        </authorList>
    </citation>
    <scope>IDENTIFICATION</scope>
</reference>
<accession>A0A1I8FRU2</accession>
<evidence type="ECO:0000256" key="2">
    <source>
        <dbReference type="ARBA" id="ARBA00022692"/>
    </source>
</evidence>
<dbReference type="InterPro" id="IPR038896">
    <property type="entry name" value="RNF170"/>
</dbReference>
<dbReference type="InterPro" id="IPR010652">
    <property type="entry name" value="DUF1232"/>
</dbReference>
<evidence type="ECO:0000256" key="3">
    <source>
        <dbReference type="ARBA" id="ARBA00022989"/>
    </source>
</evidence>
<proteinExistence type="predicted"/>
<evidence type="ECO:0000313" key="7">
    <source>
        <dbReference type="Proteomes" id="UP000095280"/>
    </source>
</evidence>
<protein>
    <submittedName>
        <fullName evidence="8">RING-type E3 ubiquitin transferase</fullName>
    </submittedName>
</protein>
<comment type="subcellular location">
    <subcellularLocation>
        <location evidence="1">Endomembrane system</location>
        <topology evidence="1">Multi-pass membrane protein</topology>
    </subcellularLocation>
</comment>
<name>A0A1I8FRU2_9PLAT</name>